<dbReference type="InterPro" id="IPR036291">
    <property type="entry name" value="NAD(P)-bd_dom_sf"/>
</dbReference>
<dbReference type="SUPFAM" id="SSF51735">
    <property type="entry name" value="NAD(P)-binding Rossmann-fold domains"/>
    <property type="match status" value="1"/>
</dbReference>
<dbReference type="GO" id="GO:0006571">
    <property type="term" value="P:tyrosine biosynthetic process"/>
    <property type="evidence" value="ECO:0007669"/>
    <property type="project" value="InterPro"/>
</dbReference>
<sequence length="280" mass="31621">MASSSAASSSRALRIGIIGFGPFAQFLAKTMAKQGHRLSATSRTDYSQRSAEMGVTFFRDVGEFIEASGNEVIMICTSIMSLSEVLKSIPFHRLGRPTLFVDVLSVKEYPRSSLLQVVPEDSDILCTHPMFGPQSGKYGWEDLKFMYERVRVRDHETCSSFLQIFQKEGCRMLEMSCKSHDKFAAQSQFIAHMIGRILAEMGIESTSIDTKGFESLLQLKKNTENDSVDMFSGLFVHNRFARQEMENLGSALEKVREGLVQRMLEEQEKKPIQENDKNTN</sequence>
<dbReference type="PROSITE" id="PS51176">
    <property type="entry name" value="PDH_ADH"/>
    <property type="match status" value="1"/>
</dbReference>
<dbReference type="InterPro" id="IPR045011">
    <property type="entry name" value="TYRAAT1/2"/>
</dbReference>
<evidence type="ECO:0000259" key="2">
    <source>
        <dbReference type="PROSITE" id="PS51176"/>
    </source>
</evidence>
<protein>
    <recommendedName>
        <fullName evidence="2">Prephenate/arogenate dehydrogenase domain-containing protein</fullName>
    </recommendedName>
</protein>
<dbReference type="GO" id="GO:0070403">
    <property type="term" value="F:NAD+ binding"/>
    <property type="evidence" value="ECO:0007669"/>
    <property type="project" value="InterPro"/>
</dbReference>
<dbReference type="AlphaFoldDB" id="A0AAN7JY72"/>
<reference evidence="3 4" key="1">
    <citation type="journal article" date="2023" name="Hortic Res">
        <title>Pangenome of water caltrop reveals structural variations and asymmetric subgenome divergence after allopolyploidization.</title>
        <authorList>
            <person name="Zhang X."/>
            <person name="Chen Y."/>
            <person name="Wang L."/>
            <person name="Yuan Y."/>
            <person name="Fang M."/>
            <person name="Shi L."/>
            <person name="Lu R."/>
            <person name="Comes H.P."/>
            <person name="Ma Y."/>
            <person name="Chen Y."/>
            <person name="Huang G."/>
            <person name="Zhou Y."/>
            <person name="Zheng Z."/>
            <person name="Qiu Y."/>
        </authorList>
    </citation>
    <scope>NUCLEOTIDE SEQUENCE [LARGE SCALE GENOMIC DNA]</scope>
    <source>
        <tissue evidence="3">Roots</tissue>
    </source>
</reference>
<comment type="caution">
    <text evidence="3">The sequence shown here is derived from an EMBL/GenBank/DDBJ whole genome shotgun (WGS) entry which is preliminary data.</text>
</comment>
<name>A0AAN7JY72_9MYRT</name>
<gene>
    <name evidence="3" type="ORF">SAY87_009783</name>
</gene>
<dbReference type="InterPro" id="IPR059064">
    <property type="entry name" value="TYRAAT2_C"/>
</dbReference>
<dbReference type="Gene3D" id="3.40.50.720">
    <property type="entry name" value="NAD(P)-binding Rossmann-like Domain"/>
    <property type="match status" value="1"/>
</dbReference>
<organism evidence="3 4">
    <name type="scientific">Trapa incisa</name>
    <dbReference type="NCBI Taxonomy" id="236973"/>
    <lineage>
        <taxon>Eukaryota</taxon>
        <taxon>Viridiplantae</taxon>
        <taxon>Streptophyta</taxon>
        <taxon>Embryophyta</taxon>
        <taxon>Tracheophyta</taxon>
        <taxon>Spermatophyta</taxon>
        <taxon>Magnoliopsida</taxon>
        <taxon>eudicotyledons</taxon>
        <taxon>Gunneridae</taxon>
        <taxon>Pentapetalae</taxon>
        <taxon>rosids</taxon>
        <taxon>malvids</taxon>
        <taxon>Myrtales</taxon>
        <taxon>Lythraceae</taxon>
        <taxon>Trapa</taxon>
    </lineage>
</organism>
<proteinExistence type="predicted"/>
<keyword evidence="1" id="KW-0560">Oxidoreductase</keyword>
<dbReference type="GO" id="GO:0004665">
    <property type="term" value="F:prephenate dehydrogenase (NADP+) activity"/>
    <property type="evidence" value="ECO:0007669"/>
    <property type="project" value="InterPro"/>
</dbReference>
<accession>A0AAN7JY72</accession>
<evidence type="ECO:0000313" key="3">
    <source>
        <dbReference type="EMBL" id="KAK4756026.1"/>
    </source>
</evidence>
<dbReference type="Pfam" id="PF02153">
    <property type="entry name" value="PDH_N"/>
    <property type="match status" value="1"/>
</dbReference>
<dbReference type="EMBL" id="JAXIOK010000014">
    <property type="protein sequence ID" value="KAK4756026.1"/>
    <property type="molecule type" value="Genomic_DNA"/>
</dbReference>
<evidence type="ECO:0000313" key="4">
    <source>
        <dbReference type="Proteomes" id="UP001345219"/>
    </source>
</evidence>
<dbReference type="PANTHER" id="PTHR43207:SF3">
    <property type="entry name" value="AROGENATE DEHYDROGENASE 1, CHLOROPLASTIC-LIKE"/>
    <property type="match status" value="1"/>
</dbReference>
<dbReference type="Proteomes" id="UP001345219">
    <property type="component" value="Chromosome 8"/>
</dbReference>
<dbReference type="InterPro" id="IPR046826">
    <property type="entry name" value="PDH_N"/>
</dbReference>
<dbReference type="PANTHER" id="PTHR43207">
    <property type="entry name" value="AROGENATE DEHYDROGENASE-RELATED"/>
    <property type="match status" value="1"/>
</dbReference>
<dbReference type="GO" id="GO:0008977">
    <property type="term" value="F:prephenate dehydrogenase (NAD+) activity"/>
    <property type="evidence" value="ECO:0007669"/>
    <property type="project" value="InterPro"/>
</dbReference>
<evidence type="ECO:0000256" key="1">
    <source>
        <dbReference type="ARBA" id="ARBA00023002"/>
    </source>
</evidence>
<dbReference type="Pfam" id="PF26213">
    <property type="entry name" value="TYRAAT1_C"/>
    <property type="match status" value="1"/>
</dbReference>
<dbReference type="GO" id="GO:0033730">
    <property type="term" value="F:arogenate dehydrogenase (NADP+) activity"/>
    <property type="evidence" value="ECO:0007669"/>
    <property type="project" value="InterPro"/>
</dbReference>
<feature type="domain" description="Prephenate/arogenate dehydrogenase" evidence="2">
    <location>
        <begin position="13"/>
        <end position="280"/>
    </location>
</feature>
<dbReference type="InterPro" id="IPR003099">
    <property type="entry name" value="Prephen_DH"/>
</dbReference>
<keyword evidence="4" id="KW-1185">Reference proteome</keyword>